<feature type="signal peptide" evidence="16">
    <location>
        <begin position="1"/>
        <end position="21"/>
    </location>
</feature>
<keyword evidence="7" id="KW-0378">Hydrolase</keyword>
<evidence type="ECO:0000256" key="14">
    <source>
        <dbReference type="ARBA" id="ARBA00044770"/>
    </source>
</evidence>
<dbReference type="RefSeq" id="WP_147144755.1">
    <property type="nucleotide sequence ID" value="NZ_BJXN01000001.1"/>
</dbReference>
<name>A0A511RG28_9DEIN</name>
<dbReference type="GO" id="GO:0008360">
    <property type="term" value="P:regulation of cell shape"/>
    <property type="evidence" value="ECO:0007669"/>
    <property type="project" value="UniProtKB-KW"/>
</dbReference>
<evidence type="ECO:0000256" key="4">
    <source>
        <dbReference type="ARBA" id="ARBA00022676"/>
    </source>
</evidence>
<dbReference type="InterPro" id="IPR036950">
    <property type="entry name" value="PBP_transglycosylase"/>
</dbReference>
<feature type="chain" id="PRO_5022172005" description="peptidoglycan glycosyltransferase" evidence="16">
    <location>
        <begin position="22"/>
        <end position="728"/>
    </location>
</feature>
<dbReference type="GO" id="GO:0071555">
    <property type="term" value="P:cell wall organization"/>
    <property type="evidence" value="ECO:0007669"/>
    <property type="project" value="UniProtKB-KW"/>
</dbReference>
<evidence type="ECO:0000256" key="10">
    <source>
        <dbReference type="ARBA" id="ARBA00022989"/>
    </source>
</evidence>
<dbReference type="GO" id="GO:0016020">
    <property type="term" value="C:membrane"/>
    <property type="evidence" value="ECO:0007669"/>
    <property type="project" value="UniProtKB-SubCell"/>
</dbReference>
<dbReference type="Pfam" id="PF00905">
    <property type="entry name" value="Transpeptidase"/>
    <property type="match status" value="1"/>
</dbReference>
<feature type="domain" description="Penicillin-binding protein transpeptidase" evidence="17">
    <location>
        <begin position="350"/>
        <end position="612"/>
    </location>
</feature>
<evidence type="ECO:0000313" key="20">
    <source>
        <dbReference type="Proteomes" id="UP000321827"/>
    </source>
</evidence>
<dbReference type="InterPro" id="IPR001460">
    <property type="entry name" value="PCN-bd_Tpept"/>
</dbReference>
<dbReference type="Gene3D" id="3.40.710.10">
    <property type="entry name" value="DD-peptidase/beta-lactamase superfamily"/>
    <property type="match status" value="1"/>
</dbReference>
<dbReference type="PANTHER" id="PTHR32282:SF27">
    <property type="entry name" value="PENICILLIN-BINDING PROTEIN 1A"/>
    <property type="match status" value="1"/>
</dbReference>
<keyword evidence="4" id="KW-0328">Glycosyltransferase</keyword>
<evidence type="ECO:0000256" key="3">
    <source>
        <dbReference type="ARBA" id="ARBA00022670"/>
    </source>
</evidence>
<evidence type="ECO:0000256" key="2">
    <source>
        <dbReference type="ARBA" id="ARBA00022645"/>
    </source>
</evidence>
<evidence type="ECO:0000256" key="5">
    <source>
        <dbReference type="ARBA" id="ARBA00022679"/>
    </source>
</evidence>
<keyword evidence="12" id="KW-0511">Multifunctional enzyme</keyword>
<dbReference type="SUPFAM" id="SSF53955">
    <property type="entry name" value="Lysozyme-like"/>
    <property type="match status" value="1"/>
</dbReference>
<keyword evidence="10" id="KW-1133">Transmembrane helix</keyword>
<dbReference type="EC" id="2.4.99.28" evidence="14"/>
<evidence type="ECO:0000256" key="12">
    <source>
        <dbReference type="ARBA" id="ARBA00023268"/>
    </source>
</evidence>
<evidence type="ECO:0000313" key="19">
    <source>
        <dbReference type="EMBL" id="GEM88615.1"/>
    </source>
</evidence>
<proteinExistence type="predicted"/>
<dbReference type="GO" id="GO:0006508">
    <property type="term" value="P:proteolysis"/>
    <property type="evidence" value="ECO:0007669"/>
    <property type="project" value="UniProtKB-KW"/>
</dbReference>
<evidence type="ECO:0000256" key="16">
    <source>
        <dbReference type="SAM" id="SignalP"/>
    </source>
</evidence>
<dbReference type="SUPFAM" id="SSF56601">
    <property type="entry name" value="beta-lactamase/transpeptidase-like"/>
    <property type="match status" value="1"/>
</dbReference>
<keyword evidence="2" id="KW-0121">Carboxypeptidase</keyword>
<dbReference type="GO" id="GO:0008955">
    <property type="term" value="F:peptidoglycan glycosyltransferase activity"/>
    <property type="evidence" value="ECO:0007669"/>
    <property type="project" value="UniProtKB-EC"/>
</dbReference>
<dbReference type="InterPro" id="IPR012338">
    <property type="entry name" value="Beta-lactam/transpept-like"/>
</dbReference>
<evidence type="ECO:0000259" key="18">
    <source>
        <dbReference type="Pfam" id="PF00912"/>
    </source>
</evidence>
<evidence type="ECO:0000256" key="1">
    <source>
        <dbReference type="ARBA" id="ARBA00004370"/>
    </source>
</evidence>
<dbReference type="GO" id="GO:0030288">
    <property type="term" value="C:outer membrane-bounded periplasmic space"/>
    <property type="evidence" value="ECO:0007669"/>
    <property type="project" value="TreeGrafter"/>
</dbReference>
<evidence type="ECO:0000256" key="15">
    <source>
        <dbReference type="ARBA" id="ARBA00049902"/>
    </source>
</evidence>
<evidence type="ECO:0000256" key="13">
    <source>
        <dbReference type="ARBA" id="ARBA00023316"/>
    </source>
</evidence>
<comment type="caution">
    <text evidence="19">The sequence shown here is derived from an EMBL/GenBank/DDBJ whole genome shotgun (WGS) entry which is preliminary data.</text>
</comment>
<evidence type="ECO:0000259" key="17">
    <source>
        <dbReference type="Pfam" id="PF00905"/>
    </source>
</evidence>
<dbReference type="EMBL" id="BJXN01000001">
    <property type="protein sequence ID" value="GEM88615.1"/>
    <property type="molecule type" value="Genomic_DNA"/>
</dbReference>
<sequence>MKLRRYLLLAFLAAFLGTAVAAAIVVRGWTRDLPSLDALENLRLTSTTTVFARDGTPIAQLASEEGGITITRMLVKLEDVSPAAVAAIVASEDQRFFRHYGIDWIRIAGAFWQTLRGNLQGGSSISVQVIKNTLLRNLSGVRTLERKFKELPLAIQLERLYSKEEILEMYLNVSFWGGNLWGIRAASEAYFGKDPAELTLAEGAYLAALIPGPNARFRDLPRVRRRMKALLDQMVREGWITRAMADAAWREPIVPGGWKAEYDAEGNLVSAELLDPGANSLPDLEVEVAPHFVYEIRKELIRRFGRAKVFGQGGLRVYTTLDVEMQRAAEEAAQAAVKRGLPEGAQLALVGLDPETGEVYALLGALPGTEGEFNRATQLGDGKGRSPGSSIKPFVYTAALGAGWSQASMVEDKEVSFPDPTQPDGVWKPKNYDGTYLDRAVTIRYAMDRSLNVPAILTADALGVRRLAGELQAAGFQVPKNPGLSIAIGGGIGATPLQMAAAYAAFVNGGWRVEPQLILRVEDQQGHVLYEARPLRQRLWNPDVAYLGWDMLKGYVYDEDPLGRGNLAWRARIPGRVVGGKTGTSNNARDLWFAGVTRGMSAVVWVGRDDNQPMQMNGREPSSSVVNPPIWRQFVENALRGRPAGEPAAPEGLVKVRMDLLNGEANAVGTPAYFRIGHTPMPSTLPVGASILIGLEPGRDCLAGPGWPPEQLRWKAVPPGEVARYRCD</sequence>
<dbReference type="InterPro" id="IPR023346">
    <property type="entry name" value="Lysozyme-like_dom_sf"/>
</dbReference>
<evidence type="ECO:0000256" key="11">
    <source>
        <dbReference type="ARBA" id="ARBA00023136"/>
    </source>
</evidence>
<keyword evidence="8" id="KW-0133">Cell shape</keyword>
<dbReference type="InterPro" id="IPR001264">
    <property type="entry name" value="Glyco_trans_51"/>
</dbReference>
<protein>
    <recommendedName>
        <fullName evidence="14">peptidoglycan glycosyltransferase</fullName>
        <ecNumber evidence="14">2.4.99.28</ecNumber>
    </recommendedName>
</protein>
<dbReference type="GO" id="GO:0004180">
    <property type="term" value="F:carboxypeptidase activity"/>
    <property type="evidence" value="ECO:0007669"/>
    <property type="project" value="UniProtKB-KW"/>
</dbReference>
<gene>
    <name evidence="19" type="ORF">ODE01S_00490</name>
</gene>
<keyword evidence="5" id="KW-0808">Transferase</keyword>
<evidence type="ECO:0000256" key="9">
    <source>
        <dbReference type="ARBA" id="ARBA00022984"/>
    </source>
</evidence>
<keyword evidence="11" id="KW-0472">Membrane</keyword>
<keyword evidence="16" id="KW-0732">Signal</keyword>
<keyword evidence="9" id="KW-0573">Peptidoglycan synthesis</keyword>
<dbReference type="PANTHER" id="PTHR32282">
    <property type="entry name" value="BINDING PROTEIN TRANSPEPTIDASE, PUTATIVE-RELATED"/>
    <property type="match status" value="1"/>
</dbReference>
<evidence type="ECO:0000256" key="8">
    <source>
        <dbReference type="ARBA" id="ARBA00022960"/>
    </source>
</evidence>
<feature type="domain" description="Glycosyl transferase family 51" evidence="18">
    <location>
        <begin position="71"/>
        <end position="234"/>
    </location>
</feature>
<reference evidence="19 20" key="1">
    <citation type="submission" date="2019-07" db="EMBL/GenBank/DDBJ databases">
        <title>Whole genome shotgun sequence of Oceanithermus desulfurans NBRC 100063.</title>
        <authorList>
            <person name="Hosoyama A."/>
            <person name="Uohara A."/>
            <person name="Ohji S."/>
            <person name="Ichikawa N."/>
        </authorList>
    </citation>
    <scope>NUCLEOTIDE SEQUENCE [LARGE SCALE GENOMIC DNA]</scope>
    <source>
        <strain evidence="19 20">NBRC 100063</strain>
    </source>
</reference>
<dbReference type="Pfam" id="PF00912">
    <property type="entry name" value="Transgly"/>
    <property type="match status" value="1"/>
</dbReference>
<dbReference type="Gene3D" id="1.10.3810.10">
    <property type="entry name" value="Biosynthetic peptidoglycan transglycosylase-like"/>
    <property type="match status" value="1"/>
</dbReference>
<comment type="catalytic activity">
    <reaction evidence="15">
        <text>[GlcNAc-(1-&gt;4)-Mur2Ac(oyl-L-Ala-gamma-D-Glu-L-Lys-D-Ala-D-Ala)](n)-di-trans,octa-cis-undecaprenyl diphosphate + beta-D-GlcNAc-(1-&gt;4)-Mur2Ac(oyl-L-Ala-gamma-D-Glu-L-Lys-D-Ala-D-Ala)-di-trans,octa-cis-undecaprenyl diphosphate = [GlcNAc-(1-&gt;4)-Mur2Ac(oyl-L-Ala-gamma-D-Glu-L-Lys-D-Ala-D-Ala)](n+1)-di-trans,octa-cis-undecaprenyl diphosphate + di-trans,octa-cis-undecaprenyl diphosphate + H(+)</text>
        <dbReference type="Rhea" id="RHEA:23708"/>
        <dbReference type="Rhea" id="RHEA-COMP:9602"/>
        <dbReference type="Rhea" id="RHEA-COMP:9603"/>
        <dbReference type="ChEBI" id="CHEBI:15378"/>
        <dbReference type="ChEBI" id="CHEBI:58405"/>
        <dbReference type="ChEBI" id="CHEBI:60033"/>
        <dbReference type="ChEBI" id="CHEBI:78435"/>
        <dbReference type="EC" id="2.4.99.28"/>
    </reaction>
</comment>
<dbReference type="OrthoDB" id="9766909at2"/>
<keyword evidence="13" id="KW-0961">Cell wall biogenesis/degradation</keyword>
<dbReference type="InterPro" id="IPR050396">
    <property type="entry name" value="Glycosyltr_51/Transpeptidase"/>
</dbReference>
<organism evidence="19 20">
    <name type="scientific">Oceanithermus desulfurans NBRC 100063</name>
    <dbReference type="NCBI Taxonomy" id="1227550"/>
    <lineage>
        <taxon>Bacteria</taxon>
        <taxon>Thermotogati</taxon>
        <taxon>Deinococcota</taxon>
        <taxon>Deinococci</taxon>
        <taxon>Thermales</taxon>
        <taxon>Thermaceae</taxon>
        <taxon>Oceanithermus</taxon>
    </lineage>
</organism>
<keyword evidence="3" id="KW-0645">Protease</keyword>
<evidence type="ECO:0000256" key="7">
    <source>
        <dbReference type="ARBA" id="ARBA00022801"/>
    </source>
</evidence>
<dbReference type="AlphaFoldDB" id="A0A511RG28"/>
<dbReference type="GO" id="GO:0008658">
    <property type="term" value="F:penicillin binding"/>
    <property type="evidence" value="ECO:0007669"/>
    <property type="project" value="InterPro"/>
</dbReference>
<dbReference type="Proteomes" id="UP000321827">
    <property type="component" value="Unassembled WGS sequence"/>
</dbReference>
<dbReference type="GO" id="GO:0009252">
    <property type="term" value="P:peptidoglycan biosynthetic process"/>
    <property type="evidence" value="ECO:0007669"/>
    <property type="project" value="UniProtKB-KW"/>
</dbReference>
<evidence type="ECO:0000256" key="6">
    <source>
        <dbReference type="ARBA" id="ARBA00022692"/>
    </source>
</evidence>
<keyword evidence="6" id="KW-0812">Transmembrane</keyword>
<accession>A0A511RG28</accession>
<comment type="subcellular location">
    <subcellularLocation>
        <location evidence="1">Membrane</location>
    </subcellularLocation>
</comment>